<accession>A0A4U3L4H7</accession>
<evidence type="ECO:0000313" key="11">
    <source>
        <dbReference type="EMBL" id="TKK68526.1"/>
    </source>
</evidence>
<dbReference type="EMBL" id="SZQL01000007">
    <property type="protein sequence ID" value="TKK68526.1"/>
    <property type="molecule type" value="Genomic_DNA"/>
</dbReference>
<feature type="compositionally biased region" description="Polar residues" evidence="7">
    <location>
        <begin position="1"/>
        <end position="12"/>
    </location>
</feature>
<dbReference type="InterPro" id="IPR025857">
    <property type="entry name" value="MacB_PCD"/>
</dbReference>
<name>A0A4U3L4H7_9BACT</name>
<dbReference type="InterPro" id="IPR003838">
    <property type="entry name" value="ABC3_permease_C"/>
</dbReference>
<proteinExistence type="inferred from homology"/>
<dbReference type="PANTHER" id="PTHR30489:SF0">
    <property type="entry name" value="LIPOPROTEIN-RELEASING SYSTEM TRANSMEMBRANE PROTEIN LOLE"/>
    <property type="match status" value="1"/>
</dbReference>
<evidence type="ECO:0000259" key="10">
    <source>
        <dbReference type="Pfam" id="PF12704"/>
    </source>
</evidence>
<feature type="domain" description="MacB-like periplasmic core" evidence="10">
    <location>
        <begin position="56"/>
        <end position="166"/>
    </location>
</feature>
<comment type="caution">
    <text evidence="11">The sequence shown here is derived from an EMBL/GenBank/DDBJ whole genome shotgun (WGS) entry which is preliminary data.</text>
</comment>
<gene>
    <name evidence="11" type="ORF">FC093_10410</name>
</gene>
<feature type="domain" description="ABC3 transporter permease C-terminal" evidence="9">
    <location>
        <begin position="308"/>
        <end position="429"/>
    </location>
</feature>
<dbReference type="Proteomes" id="UP000305848">
    <property type="component" value="Unassembled WGS sequence"/>
</dbReference>
<evidence type="ECO:0000256" key="1">
    <source>
        <dbReference type="ARBA" id="ARBA00004651"/>
    </source>
</evidence>
<comment type="similarity">
    <text evidence="2">Belongs to the ABC-4 integral membrane protein family. LolC/E subfamily.</text>
</comment>
<dbReference type="Pfam" id="PF12704">
    <property type="entry name" value="MacB_PCD"/>
    <property type="match status" value="1"/>
</dbReference>
<sequence>MQTSHQTTKLKNSPSGDGGFSPSGAGGRPLGFLRWLFAWRYFRSKKTTNAVNVIAWISVLAIAVGAAALIIVLSVFNGFEDLVKGLYGDFYADVRIAPSKGKFMTISPEQMNAINKVNGIKAVSFVAEEKALLVNGDAQTIIYLKGVDSNYLKVSRLQNHIMHGEYNIGDADNPLLILGVGVESAIATDASESATPFVIYLPNRNAKHFNSLDAMNSANINASGSFLVQQEFDNKYAFTNLPFVQYMLDLQPNQYSSIELALKPDVNENEVQQQLHAALGKSFNVQTRYQQNASLFGVMQLEKWVIYCILCLILLIAAFNMIGALTMLVLEKQKDIAVLKAMGATNKMVQGIFLNEGLVLASVGGGGGIILAFLICIAQLKLKVIKLEGGTFLIDYYPVKMLLSDFILVTVTIIIVALLAAWLPSRKAAQQFFSLKS</sequence>
<protein>
    <submittedName>
        <fullName evidence="11">ABC transporter permease</fullName>
    </submittedName>
</protein>
<feature type="transmembrane region" description="Helical" evidence="8">
    <location>
        <begin position="402"/>
        <end position="423"/>
    </location>
</feature>
<evidence type="ECO:0000256" key="3">
    <source>
        <dbReference type="ARBA" id="ARBA00022475"/>
    </source>
</evidence>
<organism evidence="11 12">
    <name type="scientific">Ilyomonas limi</name>
    <dbReference type="NCBI Taxonomy" id="2575867"/>
    <lineage>
        <taxon>Bacteria</taxon>
        <taxon>Pseudomonadati</taxon>
        <taxon>Bacteroidota</taxon>
        <taxon>Chitinophagia</taxon>
        <taxon>Chitinophagales</taxon>
        <taxon>Chitinophagaceae</taxon>
        <taxon>Ilyomonas</taxon>
    </lineage>
</organism>
<dbReference type="PANTHER" id="PTHR30489">
    <property type="entry name" value="LIPOPROTEIN-RELEASING SYSTEM TRANSMEMBRANE PROTEIN LOLE"/>
    <property type="match status" value="1"/>
</dbReference>
<evidence type="ECO:0000256" key="4">
    <source>
        <dbReference type="ARBA" id="ARBA00022692"/>
    </source>
</evidence>
<dbReference type="Pfam" id="PF02687">
    <property type="entry name" value="FtsX"/>
    <property type="match status" value="1"/>
</dbReference>
<reference evidence="11 12" key="1">
    <citation type="submission" date="2019-05" db="EMBL/GenBank/DDBJ databases">
        <title>Panacibacter sp. strain 17mud1-8 Genome sequencing and assembly.</title>
        <authorList>
            <person name="Chhetri G."/>
        </authorList>
    </citation>
    <scope>NUCLEOTIDE SEQUENCE [LARGE SCALE GENOMIC DNA]</scope>
    <source>
        <strain evidence="11 12">17mud1-8</strain>
    </source>
</reference>
<keyword evidence="4 8" id="KW-0812">Transmembrane</keyword>
<keyword evidence="12" id="KW-1185">Reference proteome</keyword>
<keyword evidence="3" id="KW-1003">Cell membrane</keyword>
<dbReference type="InterPro" id="IPR051447">
    <property type="entry name" value="Lipoprotein-release_system"/>
</dbReference>
<evidence type="ECO:0000256" key="6">
    <source>
        <dbReference type="ARBA" id="ARBA00023136"/>
    </source>
</evidence>
<keyword evidence="5 8" id="KW-1133">Transmembrane helix</keyword>
<evidence type="ECO:0000259" key="9">
    <source>
        <dbReference type="Pfam" id="PF02687"/>
    </source>
</evidence>
<dbReference type="OrthoDB" id="1522724at2"/>
<evidence type="ECO:0000256" key="8">
    <source>
        <dbReference type="SAM" id="Phobius"/>
    </source>
</evidence>
<keyword evidence="6 8" id="KW-0472">Membrane</keyword>
<feature type="transmembrane region" description="Helical" evidence="8">
    <location>
        <begin position="304"/>
        <end position="330"/>
    </location>
</feature>
<dbReference type="RefSeq" id="WP_137261714.1">
    <property type="nucleotide sequence ID" value="NZ_SZQL01000007.1"/>
</dbReference>
<dbReference type="GO" id="GO:0098797">
    <property type="term" value="C:plasma membrane protein complex"/>
    <property type="evidence" value="ECO:0007669"/>
    <property type="project" value="TreeGrafter"/>
</dbReference>
<evidence type="ECO:0000256" key="2">
    <source>
        <dbReference type="ARBA" id="ARBA00005236"/>
    </source>
</evidence>
<evidence type="ECO:0000256" key="7">
    <source>
        <dbReference type="SAM" id="MobiDB-lite"/>
    </source>
</evidence>
<feature type="transmembrane region" description="Helical" evidence="8">
    <location>
        <begin position="50"/>
        <end position="76"/>
    </location>
</feature>
<dbReference type="GO" id="GO:0044874">
    <property type="term" value="P:lipoprotein localization to outer membrane"/>
    <property type="evidence" value="ECO:0007669"/>
    <property type="project" value="TreeGrafter"/>
</dbReference>
<evidence type="ECO:0000256" key="5">
    <source>
        <dbReference type="ARBA" id="ARBA00022989"/>
    </source>
</evidence>
<feature type="region of interest" description="Disordered" evidence="7">
    <location>
        <begin position="1"/>
        <end position="23"/>
    </location>
</feature>
<evidence type="ECO:0000313" key="12">
    <source>
        <dbReference type="Proteomes" id="UP000305848"/>
    </source>
</evidence>
<feature type="transmembrane region" description="Helical" evidence="8">
    <location>
        <begin position="357"/>
        <end position="382"/>
    </location>
</feature>
<comment type="subcellular location">
    <subcellularLocation>
        <location evidence="1">Cell membrane</location>
        <topology evidence="1">Multi-pass membrane protein</topology>
    </subcellularLocation>
</comment>
<dbReference type="AlphaFoldDB" id="A0A4U3L4H7"/>